<keyword evidence="1" id="KW-0433">Leucine-rich repeat</keyword>
<feature type="region of interest" description="Disordered" evidence="3">
    <location>
        <begin position="478"/>
        <end position="498"/>
    </location>
</feature>
<gene>
    <name evidence="5 6" type="primary">LOC107267295</name>
</gene>
<dbReference type="PANTHER" id="PTHR45712:SF22">
    <property type="entry name" value="INSULIN-LIKE GROWTH FACTOR-BINDING PROTEIN COMPLEX ACID LABILE SUBUNIT"/>
    <property type="match status" value="1"/>
</dbReference>
<evidence type="ECO:0000313" key="6">
    <source>
        <dbReference type="RefSeq" id="XP_024940248.1"/>
    </source>
</evidence>
<dbReference type="RefSeq" id="XP_024940248.1">
    <property type="nucleotide sequence ID" value="XM_025084480.1"/>
</dbReference>
<protein>
    <submittedName>
        <fullName evidence="5 6">Uncharacterized protein LOC107267295 isoform X1</fullName>
    </submittedName>
</protein>
<dbReference type="PANTHER" id="PTHR45712">
    <property type="entry name" value="AGAP008170-PA"/>
    <property type="match status" value="1"/>
</dbReference>
<name>A0AAJ7FJ50_CEPCN</name>
<evidence type="ECO:0000313" key="4">
    <source>
        <dbReference type="Proteomes" id="UP000694920"/>
    </source>
</evidence>
<accession>A0AAJ7FJ50</accession>
<reference evidence="5 6" key="1">
    <citation type="submission" date="2025-04" db="UniProtKB">
        <authorList>
            <consortium name="RefSeq"/>
        </authorList>
    </citation>
    <scope>IDENTIFICATION</scope>
</reference>
<dbReference type="InterPro" id="IPR003591">
    <property type="entry name" value="Leu-rich_rpt_typical-subtyp"/>
</dbReference>
<evidence type="ECO:0000256" key="2">
    <source>
        <dbReference type="ARBA" id="ARBA00022737"/>
    </source>
</evidence>
<evidence type="ECO:0000256" key="3">
    <source>
        <dbReference type="SAM" id="MobiDB-lite"/>
    </source>
</evidence>
<dbReference type="SMART" id="SM00369">
    <property type="entry name" value="LRR_TYP"/>
    <property type="match status" value="3"/>
</dbReference>
<evidence type="ECO:0000256" key="1">
    <source>
        <dbReference type="ARBA" id="ARBA00022614"/>
    </source>
</evidence>
<feature type="region of interest" description="Disordered" evidence="3">
    <location>
        <begin position="375"/>
        <end position="404"/>
    </location>
</feature>
<dbReference type="Pfam" id="PF13855">
    <property type="entry name" value="LRR_8"/>
    <property type="match status" value="1"/>
</dbReference>
<dbReference type="InterPro" id="IPR001611">
    <property type="entry name" value="Leu-rich_rpt"/>
</dbReference>
<feature type="compositionally biased region" description="Basic and acidic residues" evidence="3">
    <location>
        <begin position="69"/>
        <end position="83"/>
    </location>
</feature>
<dbReference type="RefSeq" id="XP_015594302.1">
    <property type="nucleotide sequence ID" value="XM_015738816.2"/>
</dbReference>
<feature type="compositionally biased region" description="Polar residues" evidence="3">
    <location>
        <begin position="395"/>
        <end position="404"/>
    </location>
</feature>
<dbReference type="PROSITE" id="PS51450">
    <property type="entry name" value="LRR"/>
    <property type="match status" value="1"/>
</dbReference>
<evidence type="ECO:0000313" key="5">
    <source>
        <dbReference type="RefSeq" id="XP_015594302.1"/>
    </source>
</evidence>
<proteinExistence type="predicted"/>
<dbReference type="GeneID" id="107267295"/>
<feature type="region of interest" description="Disordered" evidence="3">
    <location>
        <begin position="51"/>
        <end position="83"/>
    </location>
</feature>
<dbReference type="KEGG" id="ccin:107267295"/>
<keyword evidence="2" id="KW-0677">Repeat</keyword>
<dbReference type="Gene3D" id="3.80.10.10">
    <property type="entry name" value="Ribonuclease Inhibitor"/>
    <property type="match status" value="1"/>
</dbReference>
<dbReference type="InterPro" id="IPR032675">
    <property type="entry name" value="LRR_dom_sf"/>
</dbReference>
<sequence length="579" mass="66183">MSNVTQNLLSCYYGFDKNSDEQISKFLSSHESIDDSVKTFTEASIAESIATGRKFDGDTENESTTNSKNDSKSNRGKSLDDVSVRTSRVLDEKAFLNDNDNGNDYEKFLVASSLGTDYNFGKTEVSPIDKLSPDCKIMADDKTIQESEDTHMDTNLTLIQDVIPDSASDISSTPVKTKLHGKLKTPVVPLPPIPKKGPSCNGIYLDWPNVGIEEFPSHIIKSYPGLRMLYLENNKLAKLPDELFTTLKNLMWLDVRNNLLTYLPESIKYHASLETILLQGNKIERLPLELCLLPNLRELKVARNPLYYPPMDVVNLGCQAIRDFLRSEWNILHPNEAIEEPKNQEIKAKPSTILCYQSKQNTKKMTKNIPTMSKYATFKSPHPKKKSVREKSWRYTPSNRCESQGTNSMLEQRLACISKVREMLQIQALSLQRTKDIESLKDWRRDRRSYEKSINKAASRTEADIPFAVNWNDLPPTFKSISKNKDNKKEKRRQAPPRDINKTFHELLQSLNNIQISTNSNSLTPRTEQKLMATEILKISRLQDEIRGLRIYNERMTSPFDEPCPRKAEPYKPIPSIII</sequence>
<dbReference type="AlphaFoldDB" id="A0AAJ7FJ50"/>
<dbReference type="Proteomes" id="UP000694920">
    <property type="component" value="Unplaced"/>
</dbReference>
<organism evidence="4 5">
    <name type="scientific">Cephus cinctus</name>
    <name type="common">Wheat stem sawfly</name>
    <dbReference type="NCBI Taxonomy" id="211228"/>
    <lineage>
        <taxon>Eukaryota</taxon>
        <taxon>Metazoa</taxon>
        <taxon>Ecdysozoa</taxon>
        <taxon>Arthropoda</taxon>
        <taxon>Hexapoda</taxon>
        <taxon>Insecta</taxon>
        <taxon>Pterygota</taxon>
        <taxon>Neoptera</taxon>
        <taxon>Endopterygota</taxon>
        <taxon>Hymenoptera</taxon>
        <taxon>Cephoidea</taxon>
        <taxon>Cephidae</taxon>
        <taxon>Cephus</taxon>
    </lineage>
</organism>
<dbReference type="InterPro" id="IPR050333">
    <property type="entry name" value="SLRP"/>
</dbReference>
<dbReference type="SUPFAM" id="SSF52058">
    <property type="entry name" value="L domain-like"/>
    <property type="match status" value="1"/>
</dbReference>
<keyword evidence="4" id="KW-1185">Reference proteome</keyword>